<name>A0ABN7NL31_TIMPD</name>
<dbReference type="Proteomes" id="UP001153148">
    <property type="component" value="Unassembled WGS sequence"/>
</dbReference>
<dbReference type="EMBL" id="CAJPIN010000766">
    <property type="protein sequence ID" value="CAG2053879.1"/>
    <property type="molecule type" value="Genomic_DNA"/>
</dbReference>
<keyword evidence="3" id="KW-1185">Reference proteome</keyword>
<dbReference type="Pfam" id="PF12110">
    <property type="entry name" value="Nup96"/>
    <property type="match status" value="1"/>
</dbReference>
<accession>A0ABN7NL31</accession>
<gene>
    <name evidence="2" type="ORF">TPAB3V08_LOCUS923</name>
</gene>
<sequence>MEKVRRTPRRMLRMKETDMRPRGVDATPILSAVKGPTQRHYPPLRIEKPRTLTLHHRHEMVPLKSSTVSQVEGPCFSSPGLQLGRSFRAGWGREGTLLTLTTQRNAAVVNLRGSLKDLDSYLGGRESGDRSQCIVQRLRLTGGDQHASVSFRETVEGHLRIQLNHSLKKIEGKCPALSPATGLDALHAHCIQADTLSDSCPNEPYVTYCLQAWELCVALWGNLPELEDYSDNKHHTTNVRRNALSQWLEGVLSPLVKEEVATTLNRPNADRAQDEVHIPAVLSQLSGNLILDACNLLQDSNNFALVGSREINMDLWYMCSQASSITDALLKYEKAFDSPESSNRYAHPPDPLYFEGDGLQPETSSGRAVWDLCYHLLKLYSSRSHPLDQLLNPATHTSDPLDYRLCWLLFQVLTALGYTHLSDYSAALLHTSFASQLEGVGLWHWAVFVLLHLKNHPSRQAAVQDMIDRHVELSEDQEYREKEEFLVEKLNIPSSWIHRAKATLALAHNRYKDAAWYMINAGLWKESHQIIMKHIAADAIANENYKYLEDLLAALVPAERSGSIAGWSSTGQLLWDFLQLLKEMEGLSQQGVSYGYHLEGLRSKLMSLCPRINMLPCHSAKDRLCQSEIAQHVVHLVSRLVLVDTQGNVSSEVLARLVEQLPLPKDFARIELRHAIDYVDVFVPPDDMLEV</sequence>
<evidence type="ECO:0000313" key="2">
    <source>
        <dbReference type="EMBL" id="CAG2053879.1"/>
    </source>
</evidence>
<reference evidence="2" key="1">
    <citation type="submission" date="2021-03" db="EMBL/GenBank/DDBJ databases">
        <authorList>
            <person name="Tran Van P."/>
        </authorList>
    </citation>
    <scope>NUCLEOTIDE SEQUENCE</scope>
</reference>
<proteinExistence type="predicted"/>
<comment type="caution">
    <text evidence="2">The sequence shown here is derived from an EMBL/GenBank/DDBJ whole genome shotgun (WGS) entry which is preliminary data.</text>
</comment>
<organism evidence="2 3">
    <name type="scientific">Timema podura</name>
    <name type="common">Walking stick</name>
    <dbReference type="NCBI Taxonomy" id="61482"/>
    <lineage>
        <taxon>Eukaryota</taxon>
        <taxon>Metazoa</taxon>
        <taxon>Ecdysozoa</taxon>
        <taxon>Arthropoda</taxon>
        <taxon>Hexapoda</taxon>
        <taxon>Insecta</taxon>
        <taxon>Pterygota</taxon>
        <taxon>Neoptera</taxon>
        <taxon>Polyneoptera</taxon>
        <taxon>Phasmatodea</taxon>
        <taxon>Timematodea</taxon>
        <taxon>Timematoidea</taxon>
        <taxon>Timematidae</taxon>
        <taxon>Timema</taxon>
    </lineage>
</organism>
<feature type="domain" description="Nuclear pore complex protein NUP96 C-terminal" evidence="1">
    <location>
        <begin position="311"/>
        <end position="503"/>
    </location>
</feature>
<evidence type="ECO:0000313" key="3">
    <source>
        <dbReference type="Proteomes" id="UP001153148"/>
    </source>
</evidence>
<evidence type="ECO:0000259" key="1">
    <source>
        <dbReference type="Pfam" id="PF12110"/>
    </source>
</evidence>
<dbReference type="InterPro" id="IPR021967">
    <property type="entry name" value="Nup98_C"/>
</dbReference>
<protein>
    <recommendedName>
        <fullName evidence="1">Nuclear pore complex protein NUP96 C-terminal domain-containing protein</fullName>
    </recommendedName>
</protein>